<evidence type="ECO:0000256" key="4">
    <source>
        <dbReference type="ARBA" id="ARBA00023004"/>
    </source>
</evidence>
<keyword evidence="8" id="KW-1185">Reference proteome</keyword>
<evidence type="ECO:0000256" key="1">
    <source>
        <dbReference type="ARBA" id="ARBA00006787"/>
    </source>
</evidence>
<keyword evidence="5" id="KW-0223">Dioxygenase</keyword>
<dbReference type="OrthoDB" id="6636843at2"/>
<dbReference type="EMBL" id="RFLX01000072">
    <property type="protein sequence ID" value="RMI15215.1"/>
    <property type="molecule type" value="Genomic_DNA"/>
</dbReference>
<gene>
    <name evidence="6" type="ORF">D6Z83_22475</name>
    <name evidence="7" type="ORF">EBE87_26750</name>
</gene>
<evidence type="ECO:0000313" key="7">
    <source>
        <dbReference type="EMBL" id="RMI15215.1"/>
    </source>
</evidence>
<evidence type="ECO:0000256" key="5">
    <source>
        <dbReference type="RuleBase" id="RU364048"/>
    </source>
</evidence>
<comment type="cofactor">
    <cofactor evidence="5">
        <name>Fe(2+)</name>
        <dbReference type="ChEBI" id="CHEBI:29033"/>
    </cofactor>
    <text evidence="5">Binds 1 Fe(2+) ion per subunit.</text>
</comment>
<dbReference type="InParanoid" id="A0A3A9J3Z0"/>
<keyword evidence="3 5" id="KW-0560">Oxidoreductase</keyword>
<evidence type="ECO:0000313" key="8">
    <source>
        <dbReference type="Proteomes" id="UP000274097"/>
    </source>
</evidence>
<dbReference type="GO" id="GO:0046872">
    <property type="term" value="F:metal ion binding"/>
    <property type="evidence" value="ECO:0007669"/>
    <property type="project" value="UniProtKB-KW"/>
</dbReference>
<evidence type="ECO:0000256" key="3">
    <source>
        <dbReference type="ARBA" id="ARBA00023002"/>
    </source>
</evidence>
<keyword evidence="4 5" id="KW-0408">Iron</keyword>
<dbReference type="AlphaFoldDB" id="A0A3A9J3Z0"/>
<sequence>MEVSSDILRVEGSIPPELDGAYLRNGPNPIDHDFTKHWFVSDGMLPGVDLSGGAARWYRNRYVKTKMLAEKRGTDTISDGAMGSHNAANTNVVSHGGKVFALGGVDKGASHPEPEVIQVCLLEGGAGDARFADGQGMGLLRALRGRDRPLPWPPAWQSPPGAGCHFLGGAHRHSLARPAA</sequence>
<dbReference type="PANTHER" id="PTHR10543:SF89">
    <property type="entry name" value="CAROTENOID 9,10(9',10')-CLEAVAGE DIOXYGENASE 1"/>
    <property type="match status" value="1"/>
</dbReference>
<organism evidence="6 9">
    <name type="scientific">Teichococcus wenyumeiae</name>
    <dbReference type="NCBI Taxonomy" id="2478470"/>
    <lineage>
        <taxon>Bacteria</taxon>
        <taxon>Pseudomonadati</taxon>
        <taxon>Pseudomonadota</taxon>
        <taxon>Alphaproteobacteria</taxon>
        <taxon>Acetobacterales</taxon>
        <taxon>Roseomonadaceae</taxon>
        <taxon>Roseomonas</taxon>
    </lineage>
</organism>
<dbReference type="Proteomes" id="UP000278036">
    <property type="component" value="Unassembled WGS sequence"/>
</dbReference>
<dbReference type="Pfam" id="PF03055">
    <property type="entry name" value="RPE65"/>
    <property type="match status" value="1"/>
</dbReference>
<dbReference type="RefSeq" id="WP_120640440.1">
    <property type="nucleotide sequence ID" value="NZ_RAQU01000203.1"/>
</dbReference>
<comment type="similarity">
    <text evidence="1 5">Belongs to the carotenoid oxygenase family.</text>
</comment>
<evidence type="ECO:0000313" key="6">
    <source>
        <dbReference type="EMBL" id="RKK01917.1"/>
    </source>
</evidence>
<dbReference type="Proteomes" id="UP000274097">
    <property type="component" value="Unassembled WGS sequence"/>
</dbReference>
<accession>A0A3A9J3Z0</accession>
<dbReference type="GO" id="GO:0010436">
    <property type="term" value="F:carotenoid dioxygenase activity"/>
    <property type="evidence" value="ECO:0007669"/>
    <property type="project" value="TreeGrafter"/>
</dbReference>
<keyword evidence="2 5" id="KW-0479">Metal-binding</keyword>
<dbReference type="GO" id="GO:0016121">
    <property type="term" value="P:carotene catabolic process"/>
    <property type="evidence" value="ECO:0007669"/>
    <property type="project" value="TreeGrafter"/>
</dbReference>
<reference evidence="6 9" key="1">
    <citation type="submission" date="2018-09" db="EMBL/GenBank/DDBJ databases">
        <title>Roseomonas sp. nov., isolated from feces of Tibetan antelopes in the Qinghai-Tibet plateau, China.</title>
        <authorList>
            <person name="Tian Z."/>
        </authorList>
    </citation>
    <scope>NUCLEOTIDE SEQUENCE [LARGE SCALE GENOMIC DNA]</scope>
    <source>
        <strain evidence="7 8">Z23</strain>
        <strain evidence="6 9">Z24</strain>
    </source>
</reference>
<proteinExistence type="inferred from homology"/>
<dbReference type="EMBL" id="RAQU01000203">
    <property type="protein sequence ID" value="RKK01917.1"/>
    <property type="molecule type" value="Genomic_DNA"/>
</dbReference>
<dbReference type="EC" id="1.13.11.-" evidence="5"/>
<evidence type="ECO:0000256" key="2">
    <source>
        <dbReference type="ARBA" id="ARBA00022723"/>
    </source>
</evidence>
<comment type="caution">
    <text evidence="6">The sequence shown here is derived from an EMBL/GenBank/DDBJ whole genome shotgun (WGS) entry which is preliminary data.</text>
</comment>
<dbReference type="PANTHER" id="PTHR10543">
    <property type="entry name" value="BETA-CAROTENE DIOXYGENASE"/>
    <property type="match status" value="1"/>
</dbReference>
<dbReference type="InterPro" id="IPR004294">
    <property type="entry name" value="Carotenoid_Oase"/>
</dbReference>
<protein>
    <recommendedName>
        <fullName evidence="5">Dioxygenase</fullName>
        <ecNumber evidence="5">1.13.11.-</ecNumber>
    </recommendedName>
</protein>
<evidence type="ECO:0000313" key="9">
    <source>
        <dbReference type="Proteomes" id="UP000278036"/>
    </source>
</evidence>
<name>A0A3A9J3Z0_9PROT</name>